<feature type="transmembrane region" description="Helical" evidence="5">
    <location>
        <begin position="141"/>
        <end position="168"/>
    </location>
</feature>
<feature type="transmembrane region" description="Helical" evidence="5">
    <location>
        <begin position="418"/>
        <end position="438"/>
    </location>
</feature>
<dbReference type="InterPro" id="IPR020846">
    <property type="entry name" value="MFS_dom"/>
</dbReference>
<dbReference type="PROSITE" id="PS50850">
    <property type="entry name" value="MFS"/>
    <property type="match status" value="1"/>
</dbReference>
<evidence type="ECO:0000313" key="7">
    <source>
        <dbReference type="EMBL" id="AMD88061.1"/>
    </source>
</evidence>
<dbReference type="RefSeq" id="WP_067943313.1">
    <property type="nucleotide sequence ID" value="NZ_CP014228.1"/>
</dbReference>
<dbReference type="Pfam" id="PF07690">
    <property type="entry name" value="MFS_1"/>
    <property type="match status" value="1"/>
</dbReference>
<dbReference type="InterPro" id="IPR011701">
    <property type="entry name" value="MFS"/>
</dbReference>
<keyword evidence="4 5" id="KW-0472">Membrane</keyword>
<feature type="transmembrane region" description="Helical" evidence="5">
    <location>
        <begin position="357"/>
        <end position="378"/>
    </location>
</feature>
<dbReference type="PANTHER" id="PTHR23514">
    <property type="entry name" value="BYPASS OF STOP CODON PROTEIN 6"/>
    <property type="match status" value="1"/>
</dbReference>
<dbReference type="Proteomes" id="UP000065220">
    <property type="component" value="Chromosome"/>
</dbReference>
<organism evidence="7 8">
    <name type="scientific">Actinomyces radicidentis</name>
    <dbReference type="NCBI Taxonomy" id="111015"/>
    <lineage>
        <taxon>Bacteria</taxon>
        <taxon>Bacillati</taxon>
        <taxon>Actinomycetota</taxon>
        <taxon>Actinomycetes</taxon>
        <taxon>Actinomycetales</taxon>
        <taxon>Actinomycetaceae</taxon>
        <taxon>Actinomyces</taxon>
    </lineage>
</organism>
<keyword evidence="3 5" id="KW-1133">Transmembrane helix</keyword>
<dbReference type="AlphaFoldDB" id="A0A0X8JG82"/>
<feature type="transmembrane region" description="Helical" evidence="5">
    <location>
        <begin position="111"/>
        <end position="129"/>
    </location>
</feature>
<dbReference type="PANTHER" id="PTHR23514:SF13">
    <property type="entry name" value="INNER MEMBRANE PROTEIN YBJJ"/>
    <property type="match status" value="1"/>
</dbReference>
<evidence type="ECO:0000256" key="3">
    <source>
        <dbReference type="ARBA" id="ARBA00022989"/>
    </source>
</evidence>
<gene>
    <name evidence="7" type="ORF">AXF14_11350</name>
</gene>
<dbReference type="InterPro" id="IPR036259">
    <property type="entry name" value="MFS_trans_sf"/>
</dbReference>
<protein>
    <submittedName>
        <fullName evidence="7">MFS transporter</fullName>
    </submittedName>
</protein>
<evidence type="ECO:0000256" key="4">
    <source>
        <dbReference type="ARBA" id="ARBA00023136"/>
    </source>
</evidence>
<dbReference type="KEGG" id="ard:AXF14_11350"/>
<comment type="subcellular location">
    <subcellularLocation>
        <location evidence="1">Cell membrane</location>
        <topology evidence="1">Multi-pass membrane protein</topology>
    </subcellularLocation>
</comment>
<dbReference type="GO" id="GO:0022857">
    <property type="term" value="F:transmembrane transporter activity"/>
    <property type="evidence" value="ECO:0007669"/>
    <property type="project" value="InterPro"/>
</dbReference>
<dbReference type="OrthoDB" id="151222at2"/>
<dbReference type="GO" id="GO:0005886">
    <property type="term" value="C:plasma membrane"/>
    <property type="evidence" value="ECO:0007669"/>
    <property type="project" value="UniProtKB-SubCell"/>
</dbReference>
<proteinExistence type="predicted"/>
<evidence type="ECO:0000256" key="2">
    <source>
        <dbReference type="ARBA" id="ARBA00022692"/>
    </source>
</evidence>
<dbReference type="STRING" id="111015.AXF14_11350"/>
<dbReference type="InterPro" id="IPR051788">
    <property type="entry name" value="MFS_Transporter"/>
</dbReference>
<feature type="transmembrane region" description="Helical" evidence="5">
    <location>
        <begin position="390"/>
        <end position="412"/>
    </location>
</feature>
<feature type="transmembrane region" description="Helical" evidence="5">
    <location>
        <begin position="88"/>
        <end position="105"/>
    </location>
</feature>
<dbReference type="SUPFAM" id="SSF103473">
    <property type="entry name" value="MFS general substrate transporter"/>
    <property type="match status" value="1"/>
</dbReference>
<feature type="transmembrane region" description="Helical" evidence="5">
    <location>
        <begin position="61"/>
        <end position="81"/>
    </location>
</feature>
<evidence type="ECO:0000256" key="1">
    <source>
        <dbReference type="ARBA" id="ARBA00004651"/>
    </source>
</evidence>
<feature type="transmembrane region" description="Helical" evidence="5">
    <location>
        <begin position="331"/>
        <end position="351"/>
    </location>
</feature>
<dbReference type="Gene3D" id="1.20.1250.20">
    <property type="entry name" value="MFS general substrate transporter like domains"/>
    <property type="match status" value="2"/>
</dbReference>
<evidence type="ECO:0000313" key="8">
    <source>
        <dbReference type="Proteomes" id="UP000065220"/>
    </source>
</evidence>
<evidence type="ECO:0000256" key="5">
    <source>
        <dbReference type="SAM" id="Phobius"/>
    </source>
</evidence>
<feature type="transmembrane region" description="Helical" evidence="5">
    <location>
        <begin position="174"/>
        <end position="197"/>
    </location>
</feature>
<feature type="transmembrane region" description="Helical" evidence="5">
    <location>
        <begin position="261"/>
        <end position="279"/>
    </location>
</feature>
<dbReference type="CDD" id="cd17393">
    <property type="entry name" value="MFS_MosC_like"/>
    <property type="match status" value="1"/>
</dbReference>
<evidence type="ECO:0000259" key="6">
    <source>
        <dbReference type="PROSITE" id="PS50850"/>
    </source>
</evidence>
<feature type="transmembrane region" description="Helical" evidence="5">
    <location>
        <begin position="299"/>
        <end position="319"/>
    </location>
</feature>
<reference evidence="8" key="1">
    <citation type="submission" date="2016-02" db="EMBL/GenBank/DDBJ databases">
        <authorList>
            <person name="Holder M.E."/>
            <person name="Ajami N.J."/>
            <person name="Petrosino J.F."/>
        </authorList>
    </citation>
    <scope>NUCLEOTIDE SEQUENCE [LARGE SCALE GENOMIC DNA]</scope>
    <source>
        <strain evidence="8">CCUG 36733</strain>
    </source>
</reference>
<keyword evidence="8" id="KW-1185">Reference proteome</keyword>
<dbReference type="EMBL" id="CP014228">
    <property type="protein sequence ID" value="AMD88061.1"/>
    <property type="molecule type" value="Genomic_DNA"/>
</dbReference>
<keyword evidence="2 5" id="KW-0812">Transmembrane</keyword>
<sequence>MTTPSAPGQRRRDRRPAALVKARIAVYLTFFANGIGFSNLVPRYPEVLAHLGITKAAFGQALMGVSVGALIAGLAASWLINRLTSAKVASLGMVVLGLGLLGAGLADSWPVFTLCMAWVGGMDAIVDVAQNAHGLRVERRWGGSIITSFHAAWSLGAVVGAAMGQAIAGAGVPIGWHMAGVLVLLTVVSWSAVPWTIKGPDSDDRRLPGFAEDPAVTGGPAQPLEGALADAAADAGPVSSPVDVDASRAAAAGAGAPVPKALTVVLVLVLGLMCAAAMFPEDVTGNWSSLLLTEQGAGASTAGMGMVALQGVMIVGRLLGDAVIDRLGARAVIAGGGVLVMSGMGIALAMGSVNGTILGLMVSGAGCAVAVPVAYAAADDVPGLRPGLGLTLVSWLARVIMLVAPPIVGWFADAHGTWVALVYGVLGGLVLLLSWPALSKGPRPNATAGAASA</sequence>
<feature type="domain" description="Major facilitator superfamily (MFS) profile" evidence="6">
    <location>
        <begin position="22"/>
        <end position="442"/>
    </location>
</feature>
<accession>A0A0X8JG82</accession>
<feature type="transmembrane region" description="Helical" evidence="5">
    <location>
        <begin position="20"/>
        <end position="41"/>
    </location>
</feature>
<name>A0A0X8JG82_ACTRD</name>